<evidence type="ECO:0000256" key="1">
    <source>
        <dbReference type="SAM" id="MobiDB-lite"/>
    </source>
</evidence>
<gene>
    <name evidence="3" type="ORF">EXN66_Car015571</name>
</gene>
<keyword evidence="4" id="KW-1185">Reference proteome</keyword>
<dbReference type="Proteomes" id="UP000503349">
    <property type="component" value="Chromosome 15"/>
</dbReference>
<keyword evidence="2" id="KW-0732">Signal</keyword>
<feature type="signal peptide" evidence="2">
    <location>
        <begin position="1"/>
        <end position="22"/>
    </location>
</feature>
<feature type="chain" id="PRO_5026075854" evidence="2">
    <location>
        <begin position="23"/>
        <end position="168"/>
    </location>
</feature>
<protein>
    <submittedName>
        <fullName evidence="3">Uncharacterized protein</fullName>
    </submittedName>
</protein>
<dbReference type="AlphaFoldDB" id="A0A6G1QBT5"/>
<accession>A0A6G1QBT5</accession>
<feature type="region of interest" description="Disordered" evidence="1">
    <location>
        <begin position="25"/>
        <end position="74"/>
    </location>
</feature>
<organism evidence="3 4">
    <name type="scientific">Channa argus</name>
    <name type="common">Northern snakehead</name>
    <name type="synonym">Ophicephalus argus</name>
    <dbReference type="NCBI Taxonomy" id="215402"/>
    <lineage>
        <taxon>Eukaryota</taxon>
        <taxon>Metazoa</taxon>
        <taxon>Chordata</taxon>
        <taxon>Craniata</taxon>
        <taxon>Vertebrata</taxon>
        <taxon>Euteleostomi</taxon>
        <taxon>Actinopterygii</taxon>
        <taxon>Neopterygii</taxon>
        <taxon>Teleostei</taxon>
        <taxon>Neoteleostei</taxon>
        <taxon>Acanthomorphata</taxon>
        <taxon>Anabantaria</taxon>
        <taxon>Anabantiformes</taxon>
        <taxon>Channoidei</taxon>
        <taxon>Channidae</taxon>
        <taxon>Channa</taxon>
    </lineage>
</organism>
<sequence length="168" mass="18204">MHPISALRPPLLLVPFLSFARSGSLQLHRGGGGGKGSGKERRWRQKGREERRGKGPAYTGNDGKSLRTKTKSGSLSPLSVVIKEIGEDPTHALFTLRPPPTAVVEEKKTQKRTIKEGLAGCLRLSHSETQEETEPCLCAAVQLQQSAARLPPLCEDSATGLFLGRLNE</sequence>
<reference evidence="4" key="2">
    <citation type="submission" date="2019-02" db="EMBL/GenBank/DDBJ databases">
        <title>Opniocepnalus argus Var Kimnra genome.</title>
        <authorList>
            <person name="Zhou C."/>
            <person name="Xiao S."/>
        </authorList>
    </citation>
    <scope>NUCLEOTIDE SEQUENCE [LARGE SCALE GENOMIC DNA]</scope>
</reference>
<evidence type="ECO:0000313" key="4">
    <source>
        <dbReference type="Proteomes" id="UP000503349"/>
    </source>
</evidence>
<evidence type="ECO:0000256" key="2">
    <source>
        <dbReference type="SAM" id="SignalP"/>
    </source>
</evidence>
<reference evidence="3 4" key="1">
    <citation type="submission" date="2019-02" db="EMBL/GenBank/DDBJ databases">
        <title>Opniocepnalus argus genome.</title>
        <authorList>
            <person name="Zhou C."/>
            <person name="Xiao S."/>
        </authorList>
    </citation>
    <scope>NUCLEOTIDE SEQUENCE [LARGE SCALE GENOMIC DNA]</scope>
    <source>
        <strain evidence="3">OARG1902GOOAL</strain>
        <tissue evidence="3">Muscle</tissue>
    </source>
</reference>
<proteinExistence type="predicted"/>
<name>A0A6G1QBT5_CHAAH</name>
<dbReference type="EMBL" id="CM015726">
    <property type="protein sequence ID" value="KAF3699884.1"/>
    <property type="molecule type" value="Genomic_DNA"/>
</dbReference>
<evidence type="ECO:0000313" key="3">
    <source>
        <dbReference type="EMBL" id="KAF3699884.1"/>
    </source>
</evidence>